<dbReference type="VEuPathDB" id="FungiDB:PITG_08702"/>
<dbReference type="PANTHER" id="PTHR11347">
    <property type="entry name" value="CYCLIC NUCLEOTIDE PHOSPHODIESTERASE"/>
    <property type="match status" value="1"/>
</dbReference>
<keyword evidence="7" id="KW-1185">Reference proteome</keyword>
<keyword evidence="2" id="KW-0378">Hydrolase</keyword>
<dbReference type="eggNOG" id="KOG3689">
    <property type="taxonomic scope" value="Eukaryota"/>
</dbReference>
<dbReference type="InParanoid" id="D0NCZ9"/>
<dbReference type="AlphaFoldDB" id="D0NCZ9"/>
<feature type="region of interest" description="Disordered" evidence="4">
    <location>
        <begin position="76"/>
        <end position="99"/>
    </location>
</feature>
<sequence>MSVKNQEYTCGVSHMGVEAKEHKRRMLLHSMAALARGSMNSNAGSSSTELSATAAVATSGGDAALSASLSTLPLPRSAQHDESALHKGDPTSDPCSLSSAHQLRMTPLVSQLRISQSSPRLVGTSVVERRATVAVAHDLEVEDVEVVEDDENSTKASSAPSSTRPVPPRRATSALETSSDHTSDESIMYAVALLRKLQQHACDSERGEAAVQREELDQILHGFSRALETVTSTWDERSVENTMQKLFDTHSNVFDESVQNFFIQNFLHESESAKTLRTALRRTSMLRRCLLAMYQSDHGGKDSNSDDKGTAARRWGEAVARVMKQKEDERRRFSIEVCPEITNPSIVLAVQNEIASIDSWNFDVFAGLTKVEQHEVSTNHCLHIKKKKKKLTSLLSLEVRNLITDMVLATDNSVHSAYLGKLENLVRRATDEGWKGADPEDDRLVLQMALHAADVSNPTKSLRTYLIWTERIMQEFYQQGDKERKLLLPVSIGYDREHPIPLEKMQAGFMIGIVRPLFLSLSHLPSARLGHCMTQLDANLAHWQDEINRNQPPPPPQKLVVSSNEAADAGMLVVIAVDTASVPASRLTVWSPNSSRLKLKEQFADKMLSLVKKVATAAGRRTPAQSRLMSHGPAPPEGSLEAKVRHYLPEDYHIVLATLGAYTTLIMLFKLKPSKKKEEEIVIPSSSSSSSTSIPSLFDDEFDEWSKLPGNLEKWEKSLETIGN</sequence>
<gene>
    <name evidence="6" type="ORF">PITG_08702</name>
</gene>
<feature type="binding site" evidence="3">
    <location>
        <position position="454"/>
    </location>
    <ligand>
        <name>Zn(2+)</name>
        <dbReference type="ChEBI" id="CHEBI:29105"/>
        <label>1</label>
    </ligand>
</feature>
<dbReference type="Gene3D" id="1.10.1300.10">
    <property type="entry name" value="3'5'-cyclic nucleotide phosphodiesterase, catalytic domain"/>
    <property type="match status" value="1"/>
</dbReference>
<dbReference type="GeneID" id="9461674"/>
<evidence type="ECO:0000313" key="6">
    <source>
        <dbReference type="EMBL" id="EEY55956.1"/>
    </source>
</evidence>
<evidence type="ECO:0000313" key="7">
    <source>
        <dbReference type="Proteomes" id="UP000006643"/>
    </source>
</evidence>
<dbReference type="SUPFAM" id="SSF109604">
    <property type="entry name" value="HD-domain/PDEase-like"/>
    <property type="match status" value="1"/>
</dbReference>
<name>D0NCZ9_PHYIT</name>
<evidence type="ECO:0000256" key="1">
    <source>
        <dbReference type="ARBA" id="ARBA00022723"/>
    </source>
</evidence>
<feature type="compositionally biased region" description="Basic and acidic residues" evidence="4">
    <location>
        <begin position="78"/>
        <end position="90"/>
    </location>
</feature>
<keyword evidence="1 3" id="KW-0479">Metal-binding</keyword>
<evidence type="ECO:0000259" key="5">
    <source>
        <dbReference type="PROSITE" id="PS51845"/>
    </source>
</evidence>
<dbReference type="HOGENOM" id="CLU_026130_0_0_1"/>
<dbReference type="Pfam" id="PF00233">
    <property type="entry name" value="PDEase_I"/>
    <property type="match status" value="1"/>
</dbReference>
<dbReference type="Proteomes" id="UP000006643">
    <property type="component" value="Unassembled WGS sequence"/>
</dbReference>
<dbReference type="InterPro" id="IPR002073">
    <property type="entry name" value="PDEase_catalytic_dom"/>
</dbReference>
<dbReference type="RefSeq" id="XP_002902786.1">
    <property type="nucleotide sequence ID" value="XM_002902740.1"/>
</dbReference>
<dbReference type="PROSITE" id="PS51845">
    <property type="entry name" value="PDEASE_I_2"/>
    <property type="match status" value="1"/>
</dbReference>
<evidence type="ECO:0000256" key="2">
    <source>
        <dbReference type="ARBA" id="ARBA00022801"/>
    </source>
</evidence>
<dbReference type="GO" id="GO:0004114">
    <property type="term" value="F:3',5'-cyclic-nucleotide phosphodiesterase activity"/>
    <property type="evidence" value="ECO:0007669"/>
    <property type="project" value="InterPro"/>
</dbReference>
<protein>
    <recommendedName>
        <fullName evidence="5">PDEase domain-containing protein</fullName>
    </recommendedName>
</protein>
<dbReference type="STRING" id="403677.D0NCZ9"/>
<dbReference type="OMA" id="DANLAHW"/>
<reference evidence="7" key="1">
    <citation type="journal article" date="2009" name="Nature">
        <title>Genome sequence and analysis of the Irish potato famine pathogen Phytophthora infestans.</title>
        <authorList>
            <consortium name="The Broad Institute Genome Sequencing Platform"/>
            <person name="Haas B.J."/>
            <person name="Kamoun S."/>
            <person name="Zody M.C."/>
            <person name="Jiang R.H."/>
            <person name="Handsaker R.E."/>
            <person name="Cano L.M."/>
            <person name="Grabherr M."/>
            <person name="Kodira C.D."/>
            <person name="Raffaele S."/>
            <person name="Torto-Alalibo T."/>
            <person name="Bozkurt T.O."/>
            <person name="Ah-Fong A.M."/>
            <person name="Alvarado L."/>
            <person name="Anderson V.L."/>
            <person name="Armstrong M.R."/>
            <person name="Avrova A."/>
            <person name="Baxter L."/>
            <person name="Beynon J."/>
            <person name="Boevink P.C."/>
            <person name="Bollmann S.R."/>
            <person name="Bos J.I."/>
            <person name="Bulone V."/>
            <person name="Cai G."/>
            <person name="Cakir C."/>
            <person name="Carrington J.C."/>
            <person name="Chawner M."/>
            <person name="Conti L."/>
            <person name="Costanzo S."/>
            <person name="Ewan R."/>
            <person name="Fahlgren N."/>
            <person name="Fischbach M.A."/>
            <person name="Fugelstad J."/>
            <person name="Gilroy E.M."/>
            <person name="Gnerre S."/>
            <person name="Green P.J."/>
            <person name="Grenville-Briggs L.J."/>
            <person name="Griffith J."/>
            <person name="Grunwald N.J."/>
            <person name="Horn K."/>
            <person name="Horner N.R."/>
            <person name="Hu C.H."/>
            <person name="Huitema E."/>
            <person name="Jeong D.H."/>
            <person name="Jones A.M."/>
            <person name="Jones J.D."/>
            <person name="Jones R.W."/>
            <person name="Karlsson E.K."/>
            <person name="Kunjeti S.G."/>
            <person name="Lamour K."/>
            <person name="Liu Z."/>
            <person name="Ma L."/>
            <person name="Maclean D."/>
            <person name="Chibucos M.C."/>
            <person name="McDonald H."/>
            <person name="McWalters J."/>
            <person name="Meijer H.J."/>
            <person name="Morgan W."/>
            <person name="Morris P.F."/>
            <person name="Munro C.A."/>
            <person name="O'Neill K."/>
            <person name="Ospina-Giraldo M."/>
            <person name="Pinzon A."/>
            <person name="Pritchard L."/>
            <person name="Ramsahoye B."/>
            <person name="Ren Q."/>
            <person name="Restrepo S."/>
            <person name="Roy S."/>
            <person name="Sadanandom A."/>
            <person name="Savidor A."/>
            <person name="Schornack S."/>
            <person name="Schwartz D.C."/>
            <person name="Schumann U.D."/>
            <person name="Schwessinger B."/>
            <person name="Seyer L."/>
            <person name="Sharpe T."/>
            <person name="Silvar C."/>
            <person name="Song J."/>
            <person name="Studholme D.J."/>
            <person name="Sykes S."/>
            <person name="Thines M."/>
            <person name="van de Vondervoort P.J."/>
            <person name="Phuntumart V."/>
            <person name="Wawra S."/>
            <person name="Weide R."/>
            <person name="Win J."/>
            <person name="Young C."/>
            <person name="Zhou S."/>
            <person name="Fry W."/>
            <person name="Meyers B.C."/>
            <person name="van West P."/>
            <person name="Ristaino J."/>
            <person name="Govers F."/>
            <person name="Birch P.R."/>
            <person name="Whisson S.C."/>
            <person name="Judelson H.S."/>
            <person name="Nusbaum C."/>
        </authorList>
    </citation>
    <scope>NUCLEOTIDE SEQUENCE [LARGE SCALE GENOMIC DNA]</scope>
    <source>
        <strain evidence="7">T30-4</strain>
    </source>
</reference>
<dbReference type="KEGG" id="pif:PITG_08702"/>
<evidence type="ECO:0000256" key="3">
    <source>
        <dbReference type="PIRSR" id="PIRSR623088-3"/>
    </source>
</evidence>
<dbReference type="InterPro" id="IPR036971">
    <property type="entry name" value="PDEase_catalytic_dom_sf"/>
</dbReference>
<dbReference type="InterPro" id="IPR023088">
    <property type="entry name" value="PDEase"/>
</dbReference>
<dbReference type="GO" id="GO:0007165">
    <property type="term" value="P:signal transduction"/>
    <property type="evidence" value="ECO:0007669"/>
    <property type="project" value="InterPro"/>
</dbReference>
<dbReference type="OrthoDB" id="432756at2759"/>
<proteinExistence type="predicted"/>
<evidence type="ECO:0000256" key="4">
    <source>
        <dbReference type="SAM" id="MobiDB-lite"/>
    </source>
</evidence>
<dbReference type="PRINTS" id="PR00387">
    <property type="entry name" value="PDIESTERASE1"/>
</dbReference>
<dbReference type="GO" id="GO:0046872">
    <property type="term" value="F:metal ion binding"/>
    <property type="evidence" value="ECO:0007669"/>
    <property type="project" value="UniProtKB-KW"/>
</dbReference>
<organism evidence="6 7">
    <name type="scientific">Phytophthora infestans (strain T30-4)</name>
    <name type="common">Potato late blight agent</name>
    <dbReference type="NCBI Taxonomy" id="403677"/>
    <lineage>
        <taxon>Eukaryota</taxon>
        <taxon>Sar</taxon>
        <taxon>Stramenopiles</taxon>
        <taxon>Oomycota</taxon>
        <taxon>Peronosporomycetes</taxon>
        <taxon>Peronosporales</taxon>
        <taxon>Peronosporaceae</taxon>
        <taxon>Phytophthora</taxon>
    </lineage>
</organism>
<feature type="region of interest" description="Disordered" evidence="4">
    <location>
        <begin position="144"/>
        <end position="181"/>
    </location>
</feature>
<feature type="domain" description="PDEase" evidence="5">
    <location>
        <begin position="353"/>
        <end position="550"/>
    </location>
</feature>
<accession>D0NCZ9</accession>
<dbReference type="EMBL" id="DS028133">
    <property type="protein sequence ID" value="EEY55956.1"/>
    <property type="molecule type" value="Genomic_DNA"/>
</dbReference>
<feature type="compositionally biased region" description="Polar residues" evidence="4">
    <location>
        <begin position="154"/>
        <end position="164"/>
    </location>
</feature>